<feature type="transmembrane region" description="Helical" evidence="8">
    <location>
        <begin position="12"/>
        <end position="36"/>
    </location>
</feature>
<dbReference type="GO" id="GO:0010043">
    <property type="term" value="P:response to zinc ion"/>
    <property type="evidence" value="ECO:0007669"/>
    <property type="project" value="TreeGrafter"/>
</dbReference>
<keyword evidence="3" id="KW-0406">Ion transport</keyword>
<dbReference type="RefSeq" id="WP_306100953.1">
    <property type="nucleotide sequence ID" value="NZ_CP162601.1"/>
</dbReference>
<dbReference type="GO" id="GO:0043190">
    <property type="term" value="C:ATP-binding cassette (ABC) transporter complex"/>
    <property type="evidence" value="ECO:0007669"/>
    <property type="project" value="InterPro"/>
</dbReference>
<keyword evidence="3" id="KW-0408">Iron</keyword>
<dbReference type="GO" id="GO:0006826">
    <property type="term" value="P:iron ion transport"/>
    <property type="evidence" value="ECO:0007669"/>
    <property type="project" value="UniProtKB-KW"/>
</dbReference>
<organism evidence="9">
    <name type="scientific">Vibrio sp. HB236076</name>
    <dbReference type="NCBI Taxonomy" id="3232307"/>
    <lineage>
        <taxon>Bacteria</taxon>
        <taxon>Pseudomonadati</taxon>
        <taxon>Pseudomonadota</taxon>
        <taxon>Gammaproteobacteria</taxon>
        <taxon>Vibrionales</taxon>
        <taxon>Vibrionaceae</taxon>
        <taxon>Vibrio</taxon>
    </lineage>
</organism>
<dbReference type="GO" id="GO:0055085">
    <property type="term" value="P:transmembrane transport"/>
    <property type="evidence" value="ECO:0007669"/>
    <property type="project" value="InterPro"/>
</dbReference>
<dbReference type="SUPFAM" id="SSF81345">
    <property type="entry name" value="ABC transporter involved in vitamin B12 uptake, BtuC"/>
    <property type="match status" value="1"/>
</dbReference>
<protein>
    <submittedName>
        <fullName evidence="9">Metal ABC transporter permease</fullName>
    </submittedName>
</protein>
<dbReference type="PANTHER" id="PTHR30477:SF13">
    <property type="entry name" value="IRON TRANSPORT SYSTEM MEMBRANE PROTEIN HI_0360-RELATED"/>
    <property type="match status" value="1"/>
</dbReference>
<keyword evidence="4 7" id="KW-0812">Transmembrane</keyword>
<feature type="transmembrane region" description="Helical" evidence="8">
    <location>
        <begin position="173"/>
        <end position="190"/>
    </location>
</feature>
<feature type="transmembrane region" description="Helical" evidence="8">
    <location>
        <begin position="56"/>
        <end position="81"/>
    </location>
</feature>
<evidence type="ECO:0000256" key="3">
    <source>
        <dbReference type="ARBA" id="ARBA00022496"/>
    </source>
</evidence>
<evidence type="ECO:0000256" key="2">
    <source>
        <dbReference type="ARBA" id="ARBA00008034"/>
    </source>
</evidence>
<accession>A0AB39HHS6</accession>
<evidence type="ECO:0000256" key="1">
    <source>
        <dbReference type="ARBA" id="ARBA00004141"/>
    </source>
</evidence>
<evidence type="ECO:0000256" key="7">
    <source>
        <dbReference type="RuleBase" id="RU003943"/>
    </source>
</evidence>
<reference evidence="9" key="1">
    <citation type="submission" date="2024-07" db="EMBL/GenBank/DDBJ databases">
        <title>Genome Analysis of a Potential Novel Vibrio Species Secreting pH- and Thermo-stable Alginate Lyase and its Application in Producing Alginate Oligosaccharides.</title>
        <authorList>
            <person name="Huang H."/>
            <person name="Bao K."/>
        </authorList>
    </citation>
    <scope>NUCLEOTIDE SEQUENCE</scope>
    <source>
        <strain evidence="9">HB236076</strain>
    </source>
</reference>
<name>A0AB39HHS6_9VIBR</name>
<dbReference type="Pfam" id="PF00950">
    <property type="entry name" value="ABC-3"/>
    <property type="match status" value="1"/>
</dbReference>
<dbReference type="CDD" id="cd06550">
    <property type="entry name" value="TM_ABC_iron-siderophores_like"/>
    <property type="match status" value="1"/>
</dbReference>
<comment type="subcellular location">
    <subcellularLocation>
        <location evidence="7">Cell membrane</location>
        <topology evidence="7">Multi-pass membrane protein</topology>
    </subcellularLocation>
    <subcellularLocation>
        <location evidence="1">Membrane</location>
        <topology evidence="1">Multi-pass membrane protein</topology>
    </subcellularLocation>
</comment>
<keyword evidence="7" id="KW-0813">Transport</keyword>
<dbReference type="Gene3D" id="1.10.3470.10">
    <property type="entry name" value="ABC transporter involved in vitamin B12 uptake, BtuC"/>
    <property type="match status" value="1"/>
</dbReference>
<dbReference type="KEGG" id="vih:AB0763_02330"/>
<evidence type="ECO:0000256" key="8">
    <source>
        <dbReference type="SAM" id="Phobius"/>
    </source>
</evidence>
<dbReference type="AlphaFoldDB" id="A0AB39HHS6"/>
<feature type="transmembrane region" description="Helical" evidence="8">
    <location>
        <begin position="220"/>
        <end position="242"/>
    </location>
</feature>
<evidence type="ECO:0000256" key="5">
    <source>
        <dbReference type="ARBA" id="ARBA00022989"/>
    </source>
</evidence>
<proteinExistence type="inferred from homology"/>
<dbReference type="GO" id="GO:0071281">
    <property type="term" value="P:cellular response to iron ion"/>
    <property type="evidence" value="ECO:0007669"/>
    <property type="project" value="UniProtKB-ARBA"/>
</dbReference>
<feature type="transmembrane region" description="Helical" evidence="8">
    <location>
        <begin position="93"/>
        <end position="114"/>
    </location>
</feature>
<feature type="transmembrane region" description="Helical" evidence="8">
    <location>
        <begin position="248"/>
        <end position="266"/>
    </location>
</feature>
<evidence type="ECO:0000256" key="4">
    <source>
        <dbReference type="ARBA" id="ARBA00022692"/>
    </source>
</evidence>
<sequence length="296" mass="31696">MELLLEPFQYSYMTNAMWVSALVGGVCAFLSSYLMLKGWSLIGDALGHAVVPGVALAYIIGLPFAFGAFISGGIAAGTMLFLSERSGLKIDVIIGLVFTSFFALGLFLISVNPVSISVQTITMGNILAITPEDTLQLIIIGVVTLLVLLAKWKDLMVTFFDENHARSIGLNPPVLKAIFFTLLSASVVAAMQTVGALLVIALVVTPGATAYLLCDRFPRLIMVSILIGSVTSFIGAYISYFLNGATGGIIICLQTMIFIATFFFAPKHGYFAAKTKAKQALKKTAQAHQNVAKDEY</sequence>
<dbReference type="InterPro" id="IPR001626">
    <property type="entry name" value="ABC_TroCD"/>
</dbReference>
<dbReference type="InterPro" id="IPR037294">
    <property type="entry name" value="ABC_BtuC-like"/>
</dbReference>
<evidence type="ECO:0000256" key="6">
    <source>
        <dbReference type="ARBA" id="ARBA00023136"/>
    </source>
</evidence>
<dbReference type="FunFam" id="1.10.3470.10:FF:000003">
    <property type="entry name" value="Iron ABC transporter permease SitD"/>
    <property type="match status" value="1"/>
</dbReference>
<dbReference type="PANTHER" id="PTHR30477">
    <property type="entry name" value="ABC-TRANSPORTER METAL-BINDING PROTEIN"/>
    <property type="match status" value="1"/>
</dbReference>
<dbReference type="EMBL" id="CP162601">
    <property type="protein sequence ID" value="XDK26294.1"/>
    <property type="molecule type" value="Genomic_DNA"/>
</dbReference>
<comment type="similarity">
    <text evidence="2 7">Belongs to the ABC-3 integral membrane protein family.</text>
</comment>
<gene>
    <name evidence="9" type="ORF">AB0763_02330</name>
</gene>
<keyword evidence="5 8" id="KW-1133">Transmembrane helix</keyword>
<keyword evidence="6 8" id="KW-0472">Membrane</keyword>
<keyword evidence="3" id="KW-0410">Iron transport</keyword>
<feature type="transmembrane region" description="Helical" evidence="8">
    <location>
        <begin position="196"/>
        <end position="213"/>
    </location>
</feature>
<evidence type="ECO:0000313" key="9">
    <source>
        <dbReference type="EMBL" id="XDK26294.1"/>
    </source>
</evidence>
<feature type="transmembrane region" description="Helical" evidence="8">
    <location>
        <begin position="134"/>
        <end position="152"/>
    </location>
</feature>